<organism evidence="1 2">
    <name type="scientific">Paraferrimonas haliotis</name>
    <dbReference type="NCBI Taxonomy" id="2013866"/>
    <lineage>
        <taxon>Bacteria</taxon>
        <taxon>Pseudomonadati</taxon>
        <taxon>Pseudomonadota</taxon>
        <taxon>Gammaproteobacteria</taxon>
        <taxon>Alteromonadales</taxon>
        <taxon>Ferrimonadaceae</taxon>
        <taxon>Paraferrimonas</taxon>
    </lineage>
</organism>
<gene>
    <name evidence="1" type="ORF">GCM10007894_01060</name>
</gene>
<accession>A0AA37WW99</accession>
<evidence type="ECO:0000313" key="1">
    <source>
        <dbReference type="EMBL" id="GLS82129.1"/>
    </source>
</evidence>
<keyword evidence="2" id="KW-1185">Reference proteome</keyword>
<evidence type="ECO:0000313" key="2">
    <source>
        <dbReference type="Proteomes" id="UP001157439"/>
    </source>
</evidence>
<name>A0AA37WW99_9GAMM</name>
<sequence length="118" mass="13263">MFGGEKMVSLSSKKLSPVVKLTVDGEDIPSDENFENEAHNLSAKVDKDNGDIYLEFSSRLAMYDFARSLMHEALFNESDTTELYPLRFEGSLQVVNGVRLTLDSSRIFVNYPYSDPNG</sequence>
<dbReference type="EMBL" id="BSPO01000001">
    <property type="protein sequence ID" value="GLS82129.1"/>
    <property type="molecule type" value="Genomic_DNA"/>
</dbReference>
<protein>
    <submittedName>
        <fullName evidence="1">Uncharacterized protein</fullName>
    </submittedName>
</protein>
<dbReference type="AlphaFoldDB" id="A0AA37WW99"/>
<comment type="caution">
    <text evidence="1">The sequence shown here is derived from an EMBL/GenBank/DDBJ whole genome shotgun (WGS) entry which is preliminary data.</text>
</comment>
<reference evidence="1 2" key="1">
    <citation type="journal article" date="2014" name="Int. J. Syst. Evol. Microbiol.">
        <title>Complete genome sequence of Corynebacterium casei LMG S-19264T (=DSM 44701T), isolated from a smear-ripened cheese.</title>
        <authorList>
            <consortium name="US DOE Joint Genome Institute (JGI-PGF)"/>
            <person name="Walter F."/>
            <person name="Albersmeier A."/>
            <person name="Kalinowski J."/>
            <person name="Ruckert C."/>
        </authorList>
    </citation>
    <scope>NUCLEOTIDE SEQUENCE [LARGE SCALE GENOMIC DNA]</scope>
    <source>
        <strain evidence="1 2">NBRC 112785</strain>
    </source>
</reference>
<proteinExistence type="predicted"/>
<dbReference type="Proteomes" id="UP001157439">
    <property type="component" value="Unassembled WGS sequence"/>
</dbReference>